<dbReference type="EMBL" id="BMPP01000010">
    <property type="protein sequence ID" value="GGK30548.1"/>
    <property type="molecule type" value="Genomic_DNA"/>
</dbReference>
<dbReference type="Proteomes" id="UP000647587">
    <property type="component" value="Unassembled WGS sequence"/>
</dbReference>
<dbReference type="InterPro" id="IPR058248">
    <property type="entry name" value="Lxx211020-like"/>
</dbReference>
<reference evidence="3" key="1">
    <citation type="journal article" date="2019" name="Int. J. Syst. Evol. Microbiol.">
        <title>The Global Catalogue of Microorganisms (GCM) 10K type strain sequencing project: providing services to taxonomists for standard genome sequencing and annotation.</title>
        <authorList>
            <consortium name="The Broad Institute Genomics Platform"/>
            <consortium name="The Broad Institute Genome Sequencing Center for Infectious Disease"/>
            <person name="Wu L."/>
            <person name="Ma J."/>
        </authorList>
    </citation>
    <scope>NUCLEOTIDE SEQUENCE [LARGE SCALE GENOMIC DNA]</scope>
    <source>
        <strain evidence="3">JCM 30331</strain>
    </source>
</reference>
<keyword evidence="1" id="KW-0732">Signal</keyword>
<sequence>MFSRTFLVLSASVLLLALPVAAGHESHGQLRPGAAAPAEVRVVSARVLAVPPGIRDTSAFISLRNTGTRPLVLRAVSTPLAGHSMLMITRKDAQSRTSMKIVQSLNLPARGTLPMAPSGNHLMVMGLKRALKVGQKLPFTLTFSDGRTLKVSATVYKP</sequence>
<dbReference type="Pfam" id="PF04314">
    <property type="entry name" value="PCuAC"/>
    <property type="match status" value="1"/>
</dbReference>
<comment type="caution">
    <text evidence="2">The sequence shown here is derived from an EMBL/GenBank/DDBJ whole genome shotgun (WGS) entry which is preliminary data.</text>
</comment>
<dbReference type="InterPro" id="IPR036182">
    <property type="entry name" value="PCuAC_sf"/>
</dbReference>
<keyword evidence="3" id="KW-1185">Reference proteome</keyword>
<proteinExistence type="predicted"/>
<dbReference type="Gene3D" id="2.60.40.1890">
    <property type="entry name" value="PCu(A)C copper chaperone"/>
    <property type="match status" value="1"/>
</dbReference>
<accession>A0ABQ2EYB6</accession>
<evidence type="ECO:0000313" key="2">
    <source>
        <dbReference type="EMBL" id="GGK30548.1"/>
    </source>
</evidence>
<dbReference type="SUPFAM" id="SSF110087">
    <property type="entry name" value="DR1885-like metal-binding protein"/>
    <property type="match status" value="1"/>
</dbReference>
<evidence type="ECO:0000256" key="1">
    <source>
        <dbReference type="SAM" id="SignalP"/>
    </source>
</evidence>
<organism evidence="2 3">
    <name type="scientific">Deinococcus malanensis</name>
    <dbReference type="NCBI Taxonomy" id="1706855"/>
    <lineage>
        <taxon>Bacteria</taxon>
        <taxon>Thermotogati</taxon>
        <taxon>Deinococcota</taxon>
        <taxon>Deinococci</taxon>
        <taxon>Deinococcales</taxon>
        <taxon>Deinococcaceae</taxon>
        <taxon>Deinococcus</taxon>
    </lineage>
</organism>
<name>A0ABQ2EYB6_9DEIO</name>
<gene>
    <name evidence="2" type="ORF">GCM10008955_25400</name>
</gene>
<dbReference type="PANTHER" id="PTHR36302">
    <property type="entry name" value="BLR7088 PROTEIN"/>
    <property type="match status" value="1"/>
</dbReference>
<feature type="chain" id="PRO_5045126510" description="Copper chaperone PCu(A)C" evidence="1">
    <location>
        <begin position="23"/>
        <end position="158"/>
    </location>
</feature>
<evidence type="ECO:0000313" key="3">
    <source>
        <dbReference type="Proteomes" id="UP000647587"/>
    </source>
</evidence>
<protein>
    <recommendedName>
        <fullName evidence="4">Copper chaperone PCu(A)C</fullName>
    </recommendedName>
</protein>
<dbReference type="InterPro" id="IPR007410">
    <property type="entry name" value="LpqE-like"/>
</dbReference>
<dbReference type="PANTHER" id="PTHR36302:SF1">
    <property type="entry name" value="COPPER CHAPERONE PCU(A)C"/>
    <property type="match status" value="1"/>
</dbReference>
<evidence type="ECO:0008006" key="4">
    <source>
        <dbReference type="Google" id="ProtNLM"/>
    </source>
</evidence>
<feature type="signal peptide" evidence="1">
    <location>
        <begin position="1"/>
        <end position="22"/>
    </location>
</feature>
<dbReference type="RefSeq" id="WP_189009208.1">
    <property type="nucleotide sequence ID" value="NZ_BMPP01000010.1"/>
</dbReference>